<dbReference type="NCBIfam" id="NF003296">
    <property type="entry name" value="PRK04296.1-1"/>
    <property type="match status" value="1"/>
</dbReference>
<keyword evidence="14" id="KW-1185">Reference proteome</keyword>
<dbReference type="InterPro" id="IPR020633">
    <property type="entry name" value="Thymidine_kinase_CS"/>
</dbReference>
<dbReference type="PROSITE" id="PS00603">
    <property type="entry name" value="TK_CELLULAR_TYPE"/>
    <property type="match status" value="1"/>
</dbReference>
<dbReference type="InterPro" id="IPR027417">
    <property type="entry name" value="P-loop_NTPase"/>
</dbReference>
<feature type="active site" description="Proton acceptor" evidence="8 9">
    <location>
        <position position="92"/>
    </location>
</feature>
<dbReference type="SUPFAM" id="SSF52540">
    <property type="entry name" value="P-loop containing nucleoside triphosphate hydrolases"/>
    <property type="match status" value="1"/>
</dbReference>
<proteinExistence type="inferred from homology"/>
<gene>
    <name evidence="8 13" type="primary">tdk</name>
    <name evidence="13" type="ORF">GCM10010918_51010</name>
</gene>
<dbReference type="GO" id="GO:0008270">
    <property type="term" value="F:zinc ion binding"/>
    <property type="evidence" value="ECO:0007669"/>
    <property type="project" value="UniProtKB-UniRule"/>
</dbReference>
<keyword evidence="8" id="KW-0479">Metal-binding</keyword>
<keyword evidence="8" id="KW-0862">Zinc</keyword>
<dbReference type="PANTHER" id="PTHR11441">
    <property type="entry name" value="THYMIDINE KINASE"/>
    <property type="match status" value="1"/>
</dbReference>
<feature type="binding site" evidence="8">
    <location>
        <position position="189"/>
    </location>
    <ligand>
        <name>Zn(2+)</name>
        <dbReference type="ChEBI" id="CHEBI:29105"/>
    </ligand>
</feature>
<evidence type="ECO:0000256" key="2">
    <source>
        <dbReference type="ARBA" id="ARBA00012118"/>
    </source>
</evidence>
<keyword evidence="3 8" id="KW-0237">DNA synthesis</keyword>
<dbReference type="Gene3D" id="3.40.50.300">
    <property type="entry name" value="P-loop containing nucleotide triphosphate hydrolases"/>
    <property type="match status" value="1"/>
</dbReference>
<evidence type="ECO:0000256" key="8">
    <source>
        <dbReference type="HAMAP-Rule" id="MF_00124"/>
    </source>
</evidence>
<name>A0A917HR22_9BACL</name>
<dbReference type="SUPFAM" id="SSF57716">
    <property type="entry name" value="Glucocorticoid receptor-like (DNA-binding domain)"/>
    <property type="match status" value="1"/>
</dbReference>
<evidence type="ECO:0000256" key="4">
    <source>
        <dbReference type="ARBA" id="ARBA00022679"/>
    </source>
</evidence>
<keyword evidence="5 8" id="KW-0547">Nucleotide-binding</keyword>
<dbReference type="InterPro" id="IPR001267">
    <property type="entry name" value="Thymidine_kinase"/>
</dbReference>
<comment type="catalytic activity">
    <reaction evidence="8 11">
        <text>thymidine + ATP = dTMP + ADP + H(+)</text>
        <dbReference type="Rhea" id="RHEA:19129"/>
        <dbReference type="ChEBI" id="CHEBI:15378"/>
        <dbReference type="ChEBI" id="CHEBI:17748"/>
        <dbReference type="ChEBI" id="CHEBI:30616"/>
        <dbReference type="ChEBI" id="CHEBI:63528"/>
        <dbReference type="ChEBI" id="CHEBI:456216"/>
        <dbReference type="EC" id="2.7.1.21"/>
    </reaction>
</comment>
<dbReference type="GO" id="GO:0071897">
    <property type="term" value="P:DNA biosynthetic process"/>
    <property type="evidence" value="ECO:0007669"/>
    <property type="project" value="UniProtKB-KW"/>
</dbReference>
<comment type="similarity">
    <text evidence="1 8 12">Belongs to the thymidine kinase family.</text>
</comment>
<sequence length="203" mass="22164">MMERGFITVITGPMFSEKTGELIRRCQKLQQFGRMSVAVYKPAEDTRFSESEIVSRMGYHLPAASLPRQLPQDAAAKVIEETKAVNVVAFDEVQFFEQPITDLIETLASDGKHVIAAGLNMDYRGKAFGAIGELLAVADEIVKLHAYCAVCGSGEAAFTQRVVNGKPAALGPVFLIGDKESYEPRCRRCFVPPHKASTSKPAP</sequence>
<dbReference type="GO" id="GO:0005737">
    <property type="term" value="C:cytoplasm"/>
    <property type="evidence" value="ECO:0007669"/>
    <property type="project" value="UniProtKB-SubCell"/>
</dbReference>
<dbReference type="GO" id="GO:0005524">
    <property type="term" value="F:ATP binding"/>
    <property type="evidence" value="ECO:0007669"/>
    <property type="project" value="UniProtKB-UniRule"/>
</dbReference>
<dbReference type="PANTHER" id="PTHR11441:SF0">
    <property type="entry name" value="THYMIDINE KINASE, CYTOSOLIC"/>
    <property type="match status" value="1"/>
</dbReference>
<evidence type="ECO:0000256" key="5">
    <source>
        <dbReference type="ARBA" id="ARBA00022741"/>
    </source>
</evidence>
<evidence type="ECO:0000256" key="12">
    <source>
        <dbReference type="RuleBase" id="RU004165"/>
    </source>
</evidence>
<dbReference type="EC" id="2.7.1.21" evidence="2 8"/>
<keyword evidence="4 8" id="KW-0808">Transferase</keyword>
<accession>A0A917HR22</accession>
<evidence type="ECO:0000256" key="7">
    <source>
        <dbReference type="ARBA" id="ARBA00022840"/>
    </source>
</evidence>
<dbReference type="PIRSF" id="PIRSF035805">
    <property type="entry name" value="TK_cell"/>
    <property type="match status" value="1"/>
</dbReference>
<evidence type="ECO:0000256" key="11">
    <source>
        <dbReference type="RuleBase" id="RU000544"/>
    </source>
</evidence>
<evidence type="ECO:0000256" key="3">
    <source>
        <dbReference type="ARBA" id="ARBA00022634"/>
    </source>
</evidence>
<feature type="binding site" evidence="8">
    <location>
        <position position="186"/>
    </location>
    <ligand>
        <name>Zn(2+)</name>
        <dbReference type="ChEBI" id="CHEBI:29105"/>
    </ligand>
</feature>
<comment type="caution">
    <text evidence="8">Lacks conserved residue(s) required for the propagation of feature annotation.</text>
</comment>
<evidence type="ECO:0000256" key="6">
    <source>
        <dbReference type="ARBA" id="ARBA00022777"/>
    </source>
</evidence>
<dbReference type="GO" id="GO:0004797">
    <property type="term" value="F:thymidine kinase activity"/>
    <property type="evidence" value="ECO:0007669"/>
    <property type="project" value="UniProtKB-UniRule"/>
</dbReference>
<feature type="binding site" evidence="8">
    <location>
        <position position="151"/>
    </location>
    <ligand>
        <name>Zn(2+)</name>
        <dbReference type="ChEBI" id="CHEBI:29105"/>
    </ligand>
</feature>
<organism evidence="13 14">
    <name type="scientific">Paenibacillus radicis</name>
    <name type="common">ex Gao et al. 2016</name>
    <dbReference type="NCBI Taxonomy" id="1737354"/>
    <lineage>
        <taxon>Bacteria</taxon>
        <taxon>Bacillati</taxon>
        <taxon>Bacillota</taxon>
        <taxon>Bacilli</taxon>
        <taxon>Bacillales</taxon>
        <taxon>Paenibacillaceae</taxon>
        <taxon>Paenibacillus</taxon>
    </lineage>
</organism>
<comment type="subcellular location">
    <subcellularLocation>
        <location evidence="8">Cytoplasm</location>
    </subcellularLocation>
</comment>
<evidence type="ECO:0000313" key="13">
    <source>
        <dbReference type="EMBL" id="GGG86622.1"/>
    </source>
</evidence>
<feature type="binding site" evidence="10">
    <location>
        <position position="182"/>
    </location>
    <ligand>
        <name>substrate</name>
    </ligand>
</feature>
<evidence type="ECO:0000256" key="10">
    <source>
        <dbReference type="PIRSR" id="PIRSR035805-2"/>
    </source>
</evidence>
<dbReference type="HAMAP" id="MF_00124">
    <property type="entry name" value="Thymidine_kinase"/>
    <property type="match status" value="1"/>
</dbReference>
<dbReference type="Pfam" id="PF00265">
    <property type="entry name" value="TK"/>
    <property type="match status" value="1"/>
</dbReference>
<evidence type="ECO:0000256" key="9">
    <source>
        <dbReference type="PIRSR" id="PIRSR035805-1"/>
    </source>
</evidence>
<comment type="subunit">
    <text evidence="8">Homotetramer.</text>
</comment>
<reference evidence="13 14" key="1">
    <citation type="journal article" date="2014" name="Int. J. Syst. Evol. Microbiol.">
        <title>Complete genome sequence of Corynebacterium casei LMG S-19264T (=DSM 44701T), isolated from a smear-ripened cheese.</title>
        <authorList>
            <consortium name="US DOE Joint Genome Institute (JGI-PGF)"/>
            <person name="Walter F."/>
            <person name="Albersmeier A."/>
            <person name="Kalinowski J."/>
            <person name="Ruckert C."/>
        </authorList>
    </citation>
    <scope>NUCLEOTIDE SEQUENCE [LARGE SCALE GENOMIC DNA]</scope>
    <source>
        <strain evidence="13 14">CGMCC 1.15286</strain>
    </source>
</reference>
<dbReference type="AlphaFoldDB" id="A0A917HR22"/>
<feature type="binding site" evidence="8">
    <location>
        <begin position="91"/>
        <end position="94"/>
    </location>
    <ligand>
        <name>ATP</name>
        <dbReference type="ChEBI" id="CHEBI:30616"/>
    </ligand>
</feature>
<dbReference type="Gene3D" id="3.30.60.20">
    <property type="match status" value="1"/>
</dbReference>
<keyword evidence="8" id="KW-0963">Cytoplasm</keyword>
<evidence type="ECO:0000313" key="14">
    <source>
        <dbReference type="Proteomes" id="UP000600247"/>
    </source>
</evidence>
<evidence type="ECO:0000256" key="1">
    <source>
        <dbReference type="ARBA" id="ARBA00007587"/>
    </source>
</evidence>
<dbReference type="Proteomes" id="UP000600247">
    <property type="component" value="Unassembled WGS sequence"/>
</dbReference>
<keyword evidence="6 8" id="KW-0418">Kinase</keyword>
<feature type="binding site" evidence="8">
    <location>
        <position position="148"/>
    </location>
    <ligand>
        <name>Zn(2+)</name>
        <dbReference type="ChEBI" id="CHEBI:29105"/>
    </ligand>
</feature>
<dbReference type="GO" id="GO:0046104">
    <property type="term" value="P:thymidine metabolic process"/>
    <property type="evidence" value="ECO:0007669"/>
    <property type="project" value="TreeGrafter"/>
</dbReference>
<comment type="caution">
    <text evidence="13">The sequence shown here is derived from an EMBL/GenBank/DDBJ whole genome shotgun (WGS) entry which is preliminary data.</text>
</comment>
<protein>
    <recommendedName>
        <fullName evidence="2 8">Thymidine kinase</fullName>
        <ecNumber evidence="2 8">2.7.1.21</ecNumber>
    </recommendedName>
</protein>
<dbReference type="EMBL" id="BMHY01000016">
    <property type="protein sequence ID" value="GGG86622.1"/>
    <property type="molecule type" value="Genomic_DNA"/>
</dbReference>
<keyword evidence="7 8" id="KW-0067">ATP-binding</keyword>